<dbReference type="AlphaFoldDB" id="A0A941FPN5"/>
<evidence type="ECO:0000313" key="2">
    <source>
        <dbReference type="EMBL" id="MBR8645355.1"/>
    </source>
</evidence>
<gene>
    <name evidence="2" type="ORF">KEH51_17640</name>
</gene>
<dbReference type="Proteomes" id="UP000680045">
    <property type="component" value="Unassembled WGS sequence"/>
</dbReference>
<comment type="caution">
    <text evidence="2">The sequence shown here is derived from an EMBL/GenBank/DDBJ whole genome shotgun (WGS) entry which is preliminary data.</text>
</comment>
<feature type="region of interest" description="Disordered" evidence="1">
    <location>
        <begin position="1"/>
        <end position="64"/>
    </location>
</feature>
<accession>A0A941FPN5</accession>
<dbReference type="EMBL" id="JAGTPW010000032">
    <property type="protein sequence ID" value="MBR8645355.1"/>
    <property type="molecule type" value="Genomic_DNA"/>
</dbReference>
<evidence type="ECO:0000313" key="3">
    <source>
        <dbReference type="Proteomes" id="UP000680045"/>
    </source>
</evidence>
<reference evidence="2" key="1">
    <citation type="submission" date="2021-04" db="EMBL/GenBank/DDBJ databases">
        <title>Whole genome sequencing of Enterococci isolates from hospitalized patients.</title>
        <authorList>
            <person name="Ogoti B.M."/>
            <person name="Onyambu F.G."/>
        </authorList>
    </citation>
    <scope>NUCLEOTIDE SEQUENCE</scope>
    <source>
        <strain evidence="2">242</strain>
    </source>
</reference>
<feature type="compositionally biased region" description="Acidic residues" evidence="1">
    <location>
        <begin position="31"/>
        <end position="44"/>
    </location>
</feature>
<sequence length="100" mass="11259">MVSKAAEMHPVSDSATIEAVEGNDEVKSTEETTEEESKAEDEAATDTKGKEGSKDSDRSLSKSQAEKLVRDYVDMENFSQLQIEYDHDAEKEIIFFMFSR</sequence>
<protein>
    <submittedName>
        <fullName evidence="2">Uncharacterized protein</fullName>
    </submittedName>
</protein>
<evidence type="ECO:0000256" key="1">
    <source>
        <dbReference type="SAM" id="MobiDB-lite"/>
    </source>
</evidence>
<feature type="compositionally biased region" description="Basic and acidic residues" evidence="1">
    <location>
        <begin position="45"/>
        <end position="64"/>
    </location>
</feature>
<proteinExistence type="predicted"/>
<name>A0A941FPN5_9BACI</name>
<organism evidence="2 3">
    <name type="scientific">Peribacillus frigoritolerans</name>
    <dbReference type="NCBI Taxonomy" id="450367"/>
    <lineage>
        <taxon>Bacteria</taxon>
        <taxon>Bacillati</taxon>
        <taxon>Bacillota</taxon>
        <taxon>Bacilli</taxon>
        <taxon>Bacillales</taxon>
        <taxon>Bacillaceae</taxon>
        <taxon>Peribacillus</taxon>
    </lineage>
</organism>